<feature type="transmembrane region" description="Helical" evidence="5">
    <location>
        <begin position="362"/>
        <end position="382"/>
    </location>
</feature>
<evidence type="ECO:0000313" key="9">
    <source>
        <dbReference type="Proteomes" id="UP001152797"/>
    </source>
</evidence>
<comment type="subcellular location">
    <subcellularLocation>
        <location evidence="1">Membrane</location>
        <topology evidence="1">Multi-pass membrane protein</topology>
    </subcellularLocation>
</comment>
<dbReference type="PANTHER" id="PTHR22950:SF461">
    <property type="entry name" value="AMINO ACID TRANSPORTER TRANSMEMBRANE DOMAIN-CONTAINING PROTEIN"/>
    <property type="match status" value="1"/>
</dbReference>
<dbReference type="AlphaFoldDB" id="A0A9P1GQB0"/>
<keyword evidence="4 5" id="KW-0472">Membrane</keyword>
<feature type="transmembrane region" description="Helical" evidence="5">
    <location>
        <begin position="205"/>
        <end position="227"/>
    </location>
</feature>
<comment type="caution">
    <text evidence="7">The sequence shown here is derived from an EMBL/GenBank/DDBJ whole genome shotgun (WGS) entry which is preliminary data.</text>
</comment>
<feature type="transmembrane region" description="Helical" evidence="5">
    <location>
        <begin position="173"/>
        <end position="193"/>
    </location>
</feature>
<organism evidence="7">
    <name type="scientific">Cladocopium goreaui</name>
    <dbReference type="NCBI Taxonomy" id="2562237"/>
    <lineage>
        <taxon>Eukaryota</taxon>
        <taxon>Sar</taxon>
        <taxon>Alveolata</taxon>
        <taxon>Dinophyceae</taxon>
        <taxon>Suessiales</taxon>
        <taxon>Symbiodiniaceae</taxon>
        <taxon>Cladocopium</taxon>
    </lineage>
</organism>
<name>A0A9P1GQB0_9DINO</name>
<evidence type="ECO:0000256" key="5">
    <source>
        <dbReference type="SAM" id="Phobius"/>
    </source>
</evidence>
<dbReference type="GO" id="GO:0016020">
    <property type="term" value="C:membrane"/>
    <property type="evidence" value="ECO:0007669"/>
    <property type="project" value="UniProtKB-SubCell"/>
</dbReference>
<evidence type="ECO:0000313" key="8">
    <source>
        <dbReference type="EMBL" id="CAL4806208.1"/>
    </source>
</evidence>
<evidence type="ECO:0000313" key="7">
    <source>
        <dbReference type="EMBL" id="CAI4018896.1"/>
    </source>
</evidence>
<dbReference type="EMBL" id="CAMXCT030006719">
    <property type="protein sequence ID" value="CAL4806208.1"/>
    <property type="molecule type" value="Genomic_DNA"/>
</dbReference>
<feature type="transmembrane region" description="Helical" evidence="5">
    <location>
        <begin position="388"/>
        <end position="412"/>
    </location>
</feature>
<feature type="transmembrane region" description="Helical" evidence="5">
    <location>
        <begin position="239"/>
        <end position="257"/>
    </location>
</feature>
<proteinExistence type="predicted"/>
<evidence type="ECO:0000256" key="2">
    <source>
        <dbReference type="ARBA" id="ARBA00022692"/>
    </source>
</evidence>
<dbReference type="Proteomes" id="UP001152797">
    <property type="component" value="Unassembled WGS sequence"/>
</dbReference>
<keyword evidence="3 5" id="KW-1133">Transmembrane helix</keyword>
<dbReference type="PANTHER" id="PTHR22950">
    <property type="entry name" value="AMINO ACID TRANSPORTER"/>
    <property type="match status" value="1"/>
</dbReference>
<feature type="domain" description="Amino acid transporter transmembrane" evidence="6">
    <location>
        <begin position="68"/>
        <end position="448"/>
    </location>
</feature>
<dbReference type="OrthoDB" id="40134at2759"/>
<dbReference type="EMBL" id="CAMXCT010006719">
    <property type="protein sequence ID" value="CAI4018896.1"/>
    <property type="molecule type" value="Genomic_DNA"/>
</dbReference>
<keyword evidence="2 5" id="KW-0812">Transmembrane</keyword>
<accession>A0A9P1GQB0</accession>
<feature type="transmembrane region" description="Helical" evidence="5">
    <location>
        <begin position="146"/>
        <end position="167"/>
    </location>
</feature>
<gene>
    <name evidence="7" type="ORF">C1SCF055_LOCUS43426</name>
</gene>
<evidence type="ECO:0000256" key="1">
    <source>
        <dbReference type="ARBA" id="ARBA00004141"/>
    </source>
</evidence>
<dbReference type="GO" id="GO:0015179">
    <property type="term" value="F:L-amino acid transmembrane transporter activity"/>
    <property type="evidence" value="ECO:0007669"/>
    <property type="project" value="TreeGrafter"/>
</dbReference>
<evidence type="ECO:0000259" key="6">
    <source>
        <dbReference type="Pfam" id="PF01490"/>
    </source>
</evidence>
<keyword evidence="9" id="KW-1185">Reference proteome</keyword>
<evidence type="ECO:0000256" key="4">
    <source>
        <dbReference type="ARBA" id="ARBA00023136"/>
    </source>
</evidence>
<feature type="transmembrane region" description="Helical" evidence="5">
    <location>
        <begin position="424"/>
        <end position="453"/>
    </location>
</feature>
<evidence type="ECO:0000256" key="3">
    <source>
        <dbReference type="ARBA" id="ARBA00022989"/>
    </source>
</evidence>
<protein>
    <submittedName>
        <fullName evidence="8">Transmembrane amino acid transporter</fullName>
    </submittedName>
</protein>
<reference evidence="7" key="1">
    <citation type="submission" date="2022-10" db="EMBL/GenBank/DDBJ databases">
        <authorList>
            <person name="Chen Y."/>
            <person name="Dougan E. K."/>
            <person name="Chan C."/>
            <person name="Rhodes N."/>
            <person name="Thang M."/>
        </authorList>
    </citation>
    <scope>NUCLEOTIDE SEQUENCE</scope>
</reference>
<feature type="transmembrane region" description="Helical" evidence="5">
    <location>
        <begin position="93"/>
        <end position="118"/>
    </location>
</feature>
<dbReference type="EMBL" id="CAMXCT020006719">
    <property type="protein sequence ID" value="CAL1172271.1"/>
    <property type="molecule type" value="Genomic_DNA"/>
</dbReference>
<sequence length="465" mass="49660">MLPEGLPRHSAPAGNGFRESLSSYPAFRPRQSLPDRSEYVKLRSGVSSVLVAPRLSSEAGVVEANVQEWPATAALIIAEVIGSGVLALGGQMAVVGLAVGSLVLALCYPANVFTSLLLGKVRQEVTSTVTFGDGLTVLLGTTAGRYGYAVAYSYLFMCMANYLILIGDSVQASIYWEVICSPSACFIGTILLLPINQFRTLSGLTLLSVISFATVVATLILCLWTLLTNPSCESPGRTGHGFLDYSSCISGFVFAFTGQNIMLEMQAEMKTPSDFPKAVWLSFSTLFTVYATVAVLSYLACGENTPGDLLLVLPHDWRKSAAGVLMVIHLMVTYTISQQVLSRAICAYLLPEALQDGIVARFKWFFVTSAMMAACFLVANLIPLFQDIVNLTGALLSSQVVFILPSVLFLAVCPYEVAKLEGTLATWIGCWCAIFVGIYLALVGTVSSVLVIASKLSSGSGPFSC</sequence>
<dbReference type="InterPro" id="IPR013057">
    <property type="entry name" value="AA_transpt_TM"/>
</dbReference>
<feature type="transmembrane region" description="Helical" evidence="5">
    <location>
        <begin position="278"/>
        <end position="300"/>
    </location>
</feature>
<reference evidence="8 9" key="2">
    <citation type="submission" date="2024-05" db="EMBL/GenBank/DDBJ databases">
        <authorList>
            <person name="Chen Y."/>
            <person name="Shah S."/>
            <person name="Dougan E. K."/>
            <person name="Thang M."/>
            <person name="Chan C."/>
        </authorList>
    </citation>
    <scope>NUCLEOTIDE SEQUENCE [LARGE SCALE GENOMIC DNA]</scope>
</reference>
<dbReference type="Pfam" id="PF01490">
    <property type="entry name" value="Aa_trans"/>
    <property type="match status" value="1"/>
</dbReference>